<sequence>MSADSFLPAIGHAVSGAAGTAISTTATYPLDLVNTRLKVQRQLRRDGTIPSSSSSSSPSAEYRGIIDAFAKMHKQEGGLGAFYAGLGSDITKGVADSFLFFLFYAWFRSRATTTTGGPRRLPAWEELAVGAAAGACARLFTTPIGNVVTRKQTASLTAPGDGDRDRDRDRDLSVWEMLAEIRAERGVLGLWAGYSATLVLTLNPSITFYLQSVLKKALVDSGREGESGGATFLVAAVSKVVATAVTYPFQIAKAISQVSAPEPSASEEEEKHRLVAGRDIGRSDSKAGGLSRRLHTLAQGTIFATVIRMGRAEGVSALYDGLSGELLKAFLNHGTTMLSKEIVHKLIVRLYFFILAIIRVSPAAQALLRRRSSENLRRLRNVKIAEKLARIKDGTLIFNVLERTQRLIVTK</sequence>
<gene>
    <name evidence="12" type="ORF">VP1G_06777</name>
</gene>
<evidence type="ECO:0000256" key="10">
    <source>
        <dbReference type="RuleBase" id="RU000488"/>
    </source>
</evidence>
<feature type="repeat" description="Solcar" evidence="9">
    <location>
        <begin position="121"/>
        <end position="217"/>
    </location>
</feature>
<keyword evidence="8 9" id="KW-0472">Membrane</keyword>
<dbReference type="Pfam" id="PF00153">
    <property type="entry name" value="Mito_carr"/>
    <property type="match status" value="3"/>
</dbReference>
<dbReference type="InterPro" id="IPR023395">
    <property type="entry name" value="MCP_dom_sf"/>
</dbReference>
<evidence type="ECO:0000256" key="9">
    <source>
        <dbReference type="PROSITE-ProRule" id="PRU00282"/>
    </source>
</evidence>
<dbReference type="PROSITE" id="PS50920">
    <property type="entry name" value="SOLCAR"/>
    <property type="match status" value="2"/>
</dbReference>
<dbReference type="GO" id="GO:0015217">
    <property type="term" value="F:ADP transmembrane transporter activity"/>
    <property type="evidence" value="ECO:0007669"/>
    <property type="project" value="TreeGrafter"/>
</dbReference>
<name>A0A194V6Q7_CYTMA</name>
<keyword evidence="7 11" id="KW-1133">Transmembrane helix</keyword>
<dbReference type="OrthoDB" id="18574at2759"/>
<protein>
    <submittedName>
        <fullName evidence="12">Peroxisomal adenine nucleotide transporter 1</fullName>
    </submittedName>
</protein>
<evidence type="ECO:0000313" key="12">
    <source>
        <dbReference type="EMBL" id="KUI59579.1"/>
    </source>
</evidence>
<keyword evidence="6" id="KW-0999">Mitochondrion inner membrane</keyword>
<evidence type="ECO:0000256" key="6">
    <source>
        <dbReference type="ARBA" id="ARBA00022792"/>
    </source>
</evidence>
<dbReference type="InterPro" id="IPR052217">
    <property type="entry name" value="Mito/Peroxisomal_Carrier"/>
</dbReference>
<evidence type="ECO:0000256" key="7">
    <source>
        <dbReference type="ARBA" id="ARBA00022989"/>
    </source>
</evidence>
<dbReference type="Gene3D" id="1.50.40.10">
    <property type="entry name" value="Mitochondrial carrier domain"/>
    <property type="match status" value="1"/>
</dbReference>
<dbReference type="Proteomes" id="UP000078576">
    <property type="component" value="Unassembled WGS sequence"/>
</dbReference>
<keyword evidence="4 9" id="KW-0812">Transmembrane</keyword>
<dbReference type="PANTHER" id="PTHR45939:SF2">
    <property type="entry name" value="CARRIER PROTEIN, PUTATIVE (AFU_ORTHOLOGUE AFUA_2G13870)-RELATED"/>
    <property type="match status" value="1"/>
</dbReference>
<keyword evidence="3 10" id="KW-0813">Transport</keyword>
<dbReference type="PANTHER" id="PTHR45939">
    <property type="entry name" value="PEROXISOMAL MEMBRANE PROTEIN PMP34-RELATED"/>
    <property type="match status" value="1"/>
</dbReference>
<feature type="repeat" description="Solcar" evidence="9">
    <location>
        <begin position="7"/>
        <end position="110"/>
    </location>
</feature>
<evidence type="ECO:0000256" key="5">
    <source>
        <dbReference type="ARBA" id="ARBA00022737"/>
    </source>
</evidence>
<evidence type="ECO:0000256" key="2">
    <source>
        <dbReference type="ARBA" id="ARBA00006375"/>
    </source>
</evidence>
<evidence type="ECO:0000313" key="13">
    <source>
        <dbReference type="Proteomes" id="UP000078576"/>
    </source>
</evidence>
<keyword evidence="13" id="KW-1185">Reference proteome</keyword>
<feature type="transmembrane region" description="Helical" evidence="11">
    <location>
        <begin position="346"/>
        <end position="368"/>
    </location>
</feature>
<comment type="similarity">
    <text evidence="2 10">Belongs to the mitochondrial carrier (TC 2.A.29) family.</text>
</comment>
<proteinExistence type="inferred from homology"/>
<reference evidence="13" key="1">
    <citation type="submission" date="2014-12" db="EMBL/GenBank/DDBJ databases">
        <title>Genome Sequence of Valsa Canker Pathogens Uncovers a Specific Adaption of Colonization on Woody Bark.</title>
        <authorList>
            <person name="Yin Z."/>
            <person name="Liu H."/>
            <person name="Gao X."/>
            <person name="Li Z."/>
            <person name="Song N."/>
            <person name="Ke X."/>
            <person name="Dai Q."/>
            <person name="Wu Y."/>
            <person name="Sun Y."/>
            <person name="Xu J.-R."/>
            <person name="Kang Z.K."/>
            <person name="Wang L."/>
            <person name="Huang L."/>
        </authorList>
    </citation>
    <scope>NUCLEOTIDE SEQUENCE [LARGE SCALE GENOMIC DNA]</scope>
    <source>
        <strain evidence="13">SXYL134</strain>
    </source>
</reference>
<evidence type="ECO:0000256" key="11">
    <source>
        <dbReference type="SAM" id="Phobius"/>
    </source>
</evidence>
<dbReference type="STRING" id="694573.A0A194V6Q7"/>
<dbReference type="SUPFAM" id="SSF103506">
    <property type="entry name" value="Mitochondrial carrier"/>
    <property type="match status" value="1"/>
</dbReference>
<comment type="subcellular location">
    <subcellularLocation>
        <location evidence="1">Membrane</location>
        <topology evidence="1">Multi-pass membrane protein</topology>
    </subcellularLocation>
</comment>
<keyword evidence="5" id="KW-0677">Repeat</keyword>
<dbReference type="InterPro" id="IPR018108">
    <property type="entry name" value="MCP_transmembrane"/>
</dbReference>
<accession>A0A194V6Q7</accession>
<evidence type="ECO:0000256" key="8">
    <source>
        <dbReference type="ARBA" id="ARBA00023136"/>
    </source>
</evidence>
<evidence type="ECO:0000256" key="1">
    <source>
        <dbReference type="ARBA" id="ARBA00004141"/>
    </source>
</evidence>
<organism evidence="12 13">
    <name type="scientific">Cytospora mali</name>
    <name type="common">Apple Valsa canker fungus</name>
    <name type="synonym">Valsa mali</name>
    <dbReference type="NCBI Taxonomy" id="578113"/>
    <lineage>
        <taxon>Eukaryota</taxon>
        <taxon>Fungi</taxon>
        <taxon>Dikarya</taxon>
        <taxon>Ascomycota</taxon>
        <taxon>Pezizomycotina</taxon>
        <taxon>Sordariomycetes</taxon>
        <taxon>Sordariomycetidae</taxon>
        <taxon>Diaporthales</taxon>
        <taxon>Cytosporaceae</taxon>
        <taxon>Cytospora</taxon>
    </lineage>
</organism>
<dbReference type="AlphaFoldDB" id="A0A194V6Q7"/>
<evidence type="ECO:0000256" key="4">
    <source>
        <dbReference type="ARBA" id="ARBA00022692"/>
    </source>
</evidence>
<keyword evidence="6" id="KW-0496">Mitochondrion</keyword>
<evidence type="ECO:0000256" key="3">
    <source>
        <dbReference type="ARBA" id="ARBA00022448"/>
    </source>
</evidence>
<dbReference type="EMBL" id="KN714732">
    <property type="protein sequence ID" value="KUI59579.1"/>
    <property type="molecule type" value="Genomic_DNA"/>
</dbReference>
<dbReference type="GO" id="GO:0016020">
    <property type="term" value="C:membrane"/>
    <property type="evidence" value="ECO:0007669"/>
    <property type="project" value="UniProtKB-SubCell"/>
</dbReference>